<dbReference type="Gene3D" id="2.40.160.40">
    <property type="entry name" value="monomeric porin ompg"/>
    <property type="match status" value="1"/>
</dbReference>
<dbReference type="RefSeq" id="WP_349585438.1">
    <property type="nucleotide sequence ID" value="NZ_JBEFLD010000003.1"/>
</dbReference>
<keyword evidence="4" id="KW-1185">Reference proteome</keyword>
<dbReference type="Pfam" id="PF06178">
    <property type="entry name" value="KdgM"/>
    <property type="match status" value="1"/>
</dbReference>
<evidence type="ECO:0000256" key="2">
    <source>
        <dbReference type="SAM" id="SignalP"/>
    </source>
</evidence>
<dbReference type="InterPro" id="IPR053713">
    <property type="entry name" value="Bact_OM_Channel_sf"/>
</dbReference>
<evidence type="ECO:0000256" key="1">
    <source>
        <dbReference type="ARBA" id="ARBA00022729"/>
    </source>
</evidence>
<reference evidence="3" key="1">
    <citation type="submission" date="2024-06" db="EMBL/GenBank/DDBJ databases">
        <title>Genome sequence of Vogesella sp. MAHUQ-64.</title>
        <authorList>
            <person name="Huq M.A."/>
        </authorList>
    </citation>
    <scope>NUCLEOTIDE SEQUENCE</scope>
    <source>
        <strain evidence="3">MAHUQ-64</strain>
    </source>
</reference>
<keyword evidence="1 2" id="KW-0732">Signal</keyword>
<dbReference type="PANTHER" id="PTHR38105">
    <property type="entry name" value="OUTER MEMBRANE PROTEIN-RELATED-RELATED"/>
    <property type="match status" value="1"/>
</dbReference>
<sequence>MKIKNLSLLIFAAWGAYANAASIDYRQGYRTGVEKYESRMLLSNDWANGIGGSIEYTIDNSSTNDAGIDQARWKDTEFQLYYKYKLSDALTITPLFLYDTAKDVGDGTRNDTFKPGIQANWTFAPGWRLDGRVRYEKKTWTKKNLHGQQDDDSTVRTDAWLRKTFNDTTDAYYNVRWDRKLNDFHYDDGGKDYFEHNFGVGYKFTKEVKAYTEIGYLGEVKDPSNTKLLKDDWRVRVGVSYSF</sequence>
<name>A0ABV1M1R6_9NEIS</name>
<comment type="caution">
    <text evidence="3">The sequence shown here is derived from an EMBL/GenBank/DDBJ whole genome shotgun (WGS) entry which is preliminary data.</text>
</comment>
<dbReference type="SUPFAM" id="SSF56935">
    <property type="entry name" value="Porins"/>
    <property type="match status" value="1"/>
</dbReference>
<evidence type="ECO:0000313" key="3">
    <source>
        <dbReference type="EMBL" id="MEQ6290176.1"/>
    </source>
</evidence>
<proteinExistence type="predicted"/>
<dbReference type="Proteomes" id="UP001433638">
    <property type="component" value="Unassembled WGS sequence"/>
</dbReference>
<protein>
    <submittedName>
        <fullName evidence="3">Oligogalacturonate-specific porin KdgM family protein</fullName>
    </submittedName>
</protein>
<dbReference type="InterPro" id="IPR009331">
    <property type="entry name" value="Oligogalacturonate-sp_porin"/>
</dbReference>
<feature type="signal peptide" evidence="2">
    <location>
        <begin position="1"/>
        <end position="20"/>
    </location>
</feature>
<dbReference type="EMBL" id="JBEFLD010000003">
    <property type="protein sequence ID" value="MEQ6290176.1"/>
    <property type="molecule type" value="Genomic_DNA"/>
</dbReference>
<accession>A0ABV1M1R6</accession>
<gene>
    <name evidence="3" type="ORF">ABNW52_06050</name>
</gene>
<organism evidence="3 4">
    <name type="scientific">Vogesella oryzagri</name>
    <dbReference type="NCBI Taxonomy" id="3160864"/>
    <lineage>
        <taxon>Bacteria</taxon>
        <taxon>Pseudomonadati</taxon>
        <taxon>Pseudomonadota</taxon>
        <taxon>Betaproteobacteria</taxon>
        <taxon>Neisseriales</taxon>
        <taxon>Chromobacteriaceae</taxon>
        <taxon>Vogesella</taxon>
    </lineage>
</organism>
<evidence type="ECO:0000313" key="4">
    <source>
        <dbReference type="Proteomes" id="UP001433638"/>
    </source>
</evidence>
<dbReference type="PANTHER" id="PTHR38105:SF5">
    <property type="entry name" value="OUTER MEMBRANE PROTEIN"/>
    <property type="match status" value="1"/>
</dbReference>
<feature type="chain" id="PRO_5047025639" evidence="2">
    <location>
        <begin position="21"/>
        <end position="243"/>
    </location>
</feature>